<reference evidence="2 3" key="1">
    <citation type="journal article" date="2019" name="Sci. Rep.">
        <title>Orb-weaving spider Araneus ventricosus genome elucidates the spidroin gene catalogue.</title>
        <authorList>
            <person name="Kono N."/>
            <person name="Nakamura H."/>
            <person name="Ohtoshi R."/>
            <person name="Moran D.A.P."/>
            <person name="Shinohara A."/>
            <person name="Yoshida Y."/>
            <person name="Fujiwara M."/>
            <person name="Mori M."/>
            <person name="Tomita M."/>
            <person name="Arakawa K."/>
        </authorList>
    </citation>
    <scope>NUCLEOTIDE SEQUENCE [LARGE SCALE GENOMIC DNA]</scope>
</reference>
<organism evidence="2 3">
    <name type="scientific">Araneus ventricosus</name>
    <name type="common">Orbweaver spider</name>
    <name type="synonym">Epeira ventricosa</name>
    <dbReference type="NCBI Taxonomy" id="182803"/>
    <lineage>
        <taxon>Eukaryota</taxon>
        <taxon>Metazoa</taxon>
        <taxon>Ecdysozoa</taxon>
        <taxon>Arthropoda</taxon>
        <taxon>Chelicerata</taxon>
        <taxon>Arachnida</taxon>
        <taxon>Araneae</taxon>
        <taxon>Araneomorphae</taxon>
        <taxon>Entelegynae</taxon>
        <taxon>Araneoidea</taxon>
        <taxon>Araneidae</taxon>
        <taxon>Araneus</taxon>
    </lineage>
</organism>
<sequence>MSKLCCNDVLRWSRDIHIEHLSGIRKYDTTGRNNDRSRPEEIESEDPELLSFVRPNPTQQVPNITQDEDQPNQEELGPANGHQDTTEHDHV</sequence>
<keyword evidence="3" id="KW-1185">Reference proteome</keyword>
<name>A0A4Y2LR17_ARAVE</name>
<feature type="compositionally biased region" description="Polar residues" evidence="1">
    <location>
        <begin position="56"/>
        <end position="65"/>
    </location>
</feature>
<accession>A0A4Y2LR17</accession>
<evidence type="ECO:0000256" key="1">
    <source>
        <dbReference type="SAM" id="MobiDB-lite"/>
    </source>
</evidence>
<proteinExistence type="predicted"/>
<comment type="caution">
    <text evidence="2">The sequence shown here is derived from an EMBL/GenBank/DDBJ whole genome shotgun (WGS) entry which is preliminary data.</text>
</comment>
<protein>
    <submittedName>
        <fullName evidence="2">Uncharacterized protein</fullName>
    </submittedName>
</protein>
<dbReference type="Proteomes" id="UP000499080">
    <property type="component" value="Unassembled WGS sequence"/>
</dbReference>
<feature type="region of interest" description="Disordered" evidence="1">
    <location>
        <begin position="27"/>
        <end position="91"/>
    </location>
</feature>
<evidence type="ECO:0000313" key="2">
    <source>
        <dbReference type="EMBL" id="GBN17221.1"/>
    </source>
</evidence>
<gene>
    <name evidence="2" type="ORF">AVEN_87600_1</name>
</gene>
<dbReference type="AlphaFoldDB" id="A0A4Y2LR17"/>
<evidence type="ECO:0000313" key="3">
    <source>
        <dbReference type="Proteomes" id="UP000499080"/>
    </source>
</evidence>
<dbReference type="EMBL" id="BGPR01006236">
    <property type="protein sequence ID" value="GBN17221.1"/>
    <property type="molecule type" value="Genomic_DNA"/>
</dbReference>
<feature type="compositionally biased region" description="Basic and acidic residues" evidence="1">
    <location>
        <begin position="27"/>
        <end position="41"/>
    </location>
</feature>